<evidence type="ECO:0000256" key="4">
    <source>
        <dbReference type="ARBA" id="ARBA00022763"/>
    </source>
</evidence>
<dbReference type="PANTHER" id="PTHR33991:SF1">
    <property type="entry name" value="DNA REPAIR PROTEIN RECO"/>
    <property type="match status" value="1"/>
</dbReference>
<dbReference type="InterPro" id="IPR022572">
    <property type="entry name" value="DNA_rep/recomb_RecO_N"/>
</dbReference>
<accession>A0A2S2E043</accession>
<dbReference type="SUPFAM" id="SSF50249">
    <property type="entry name" value="Nucleic acid-binding proteins"/>
    <property type="match status" value="1"/>
</dbReference>
<evidence type="ECO:0000259" key="9">
    <source>
        <dbReference type="Pfam" id="PF11967"/>
    </source>
</evidence>
<dbReference type="Gene3D" id="2.40.50.140">
    <property type="entry name" value="Nucleic acid-binding proteins"/>
    <property type="match status" value="1"/>
</dbReference>
<comment type="function">
    <text evidence="1 8">Involved in DNA repair and RecF pathway recombination.</text>
</comment>
<evidence type="ECO:0000313" key="11">
    <source>
        <dbReference type="Proteomes" id="UP000245728"/>
    </source>
</evidence>
<dbReference type="GO" id="GO:0006310">
    <property type="term" value="P:DNA recombination"/>
    <property type="evidence" value="ECO:0007669"/>
    <property type="project" value="UniProtKB-UniRule"/>
</dbReference>
<dbReference type="PANTHER" id="PTHR33991">
    <property type="entry name" value="DNA REPAIR PROTEIN RECO"/>
    <property type="match status" value="1"/>
</dbReference>
<keyword evidence="11" id="KW-1185">Reference proteome</keyword>
<dbReference type="InterPro" id="IPR037278">
    <property type="entry name" value="ARFGAP/RecO"/>
</dbReference>
<dbReference type="KEGG" id="salh:HMF8227_00518"/>
<keyword evidence="5 8" id="KW-0233">DNA recombination</keyword>
<dbReference type="OrthoDB" id="9804792at2"/>
<name>A0A2S2E043_9ALTE</name>
<dbReference type="NCBIfam" id="TIGR00613">
    <property type="entry name" value="reco"/>
    <property type="match status" value="1"/>
</dbReference>
<evidence type="ECO:0000256" key="5">
    <source>
        <dbReference type="ARBA" id="ARBA00023172"/>
    </source>
</evidence>
<feature type="domain" description="DNA replication/recombination mediator RecO N-terminal" evidence="9">
    <location>
        <begin position="1"/>
        <end position="77"/>
    </location>
</feature>
<dbReference type="InterPro" id="IPR003717">
    <property type="entry name" value="RecO"/>
</dbReference>
<dbReference type="Pfam" id="PF11967">
    <property type="entry name" value="RecO_N"/>
    <property type="match status" value="1"/>
</dbReference>
<sequence length="233" mass="26593">MQASLCQGFVLHRRPYRETSFLVDLLTEQWGKVRVMARGQRNRKNGGSHLLQPFRLLQMGLAGRGELKQLRTVEAAELAYPLQGRALFSALYLNELLTRLLQAELPVPELFSAYRQSLVTLVKQPDELEPILRNYELLLLNELGYAPDFQHHANGEILVDDYYRYDEDEGFTPVAAGSNARGLFRGQDLLAIGERHWHPDTLRAAKRLNRLALQPLLGSKPLKSRELFMTLEG</sequence>
<evidence type="ECO:0000256" key="2">
    <source>
        <dbReference type="ARBA" id="ARBA00007452"/>
    </source>
</evidence>
<dbReference type="HAMAP" id="MF_00201">
    <property type="entry name" value="RecO"/>
    <property type="match status" value="1"/>
</dbReference>
<evidence type="ECO:0000256" key="1">
    <source>
        <dbReference type="ARBA" id="ARBA00003065"/>
    </source>
</evidence>
<dbReference type="Proteomes" id="UP000245728">
    <property type="component" value="Chromosome"/>
</dbReference>
<dbReference type="Gene3D" id="1.20.1440.120">
    <property type="entry name" value="Recombination protein O, C-terminal domain"/>
    <property type="match status" value="1"/>
</dbReference>
<dbReference type="EMBL" id="CP029347">
    <property type="protein sequence ID" value="AWL11014.1"/>
    <property type="molecule type" value="Genomic_DNA"/>
</dbReference>
<dbReference type="SUPFAM" id="SSF57863">
    <property type="entry name" value="ArfGap/RecO-like zinc finger"/>
    <property type="match status" value="1"/>
</dbReference>
<proteinExistence type="inferred from homology"/>
<evidence type="ECO:0000256" key="6">
    <source>
        <dbReference type="ARBA" id="ARBA00023204"/>
    </source>
</evidence>
<dbReference type="Pfam" id="PF02565">
    <property type="entry name" value="RecO_C"/>
    <property type="match status" value="1"/>
</dbReference>
<comment type="similarity">
    <text evidence="2 8">Belongs to the RecO family.</text>
</comment>
<dbReference type="InterPro" id="IPR012340">
    <property type="entry name" value="NA-bd_OB-fold"/>
</dbReference>
<reference evidence="10 11" key="1">
    <citation type="submission" date="2018-05" db="EMBL/GenBank/DDBJ databases">
        <title>Salinimonas sp. HMF8227 Genome sequencing and assembly.</title>
        <authorList>
            <person name="Kang H."/>
            <person name="Kang J."/>
            <person name="Cha I."/>
            <person name="Kim H."/>
            <person name="Joh K."/>
        </authorList>
    </citation>
    <scope>NUCLEOTIDE SEQUENCE [LARGE SCALE GENOMIC DNA]</scope>
    <source>
        <strain evidence="10 11">HMF8227</strain>
    </source>
</reference>
<evidence type="ECO:0000256" key="3">
    <source>
        <dbReference type="ARBA" id="ARBA00021310"/>
    </source>
</evidence>
<dbReference type="GO" id="GO:0043590">
    <property type="term" value="C:bacterial nucleoid"/>
    <property type="evidence" value="ECO:0007669"/>
    <property type="project" value="TreeGrafter"/>
</dbReference>
<organism evidence="10 11">
    <name type="scientific">Saliniradius amylolyticus</name>
    <dbReference type="NCBI Taxonomy" id="2183582"/>
    <lineage>
        <taxon>Bacteria</taxon>
        <taxon>Pseudomonadati</taxon>
        <taxon>Pseudomonadota</taxon>
        <taxon>Gammaproteobacteria</taxon>
        <taxon>Alteromonadales</taxon>
        <taxon>Alteromonadaceae</taxon>
        <taxon>Saliniradius</taxon>
    </lineage>
</organism>
<gene>
    <name evidence="8" type="primary">recO</name>
    <name evidence="10" type="ORF">HMF8227_00518</name>
</gene>
<evidence type="ECO:0000313" key="10">
    <source>
        <dbReference type="EMBL" id="AWL11014.1"/>
    </source>
</evidence>
<dbReference type="AlphaFoldDB" id="A0A2S2E043"/>
<keyword evidence="6 8" id="KW-0234">DNA repair</keyword>
<keyword evidence="4 8" id="KW-0227">DNA damage</keyword>
<protein>
    <recommendedName>
        <fullName evidence="3 8">DNA repair protein RecO</fullName>
    </recommendedName>
    <alternativeName>
        <fullName evidence="7 8">Recombination protein O</fullName>
    </alternativeName>
</protein>
<dbReference type="InterPro" id="IPR042242">
    <property type="entry name" value="RecO_C"/>
</dbReference>
<evidence type="ECO:0000256" key="8">
    <source>
        <dbReference type="HAMAP-Rule" id="MF_00201"/>
    </source>
</evidence>
<evidence type="ECO:0000256" key="7">
    <source>
        <dbReference type="ARBA" id="ARBA00033409"/>
    </source>
</evidence>
<dbReference type="GO" id="GO:0006302">
    <property type="term" value="P:double-strand break repair"/>
    <property type="evidence" value="ECO:0007669"/>
    <property type="project" value="TreeGrafter"/>
</dbReference>
<dbReference type="RefSeq" id="WP_109338687.1">
    <property type="nucleotide sequence ID" value="NZ_CP029347.1"/>
</dbReference>